<accession>A0A8D8CCN8</accession>
<organism evidence="1">
    <name type="scientific">Culex pipiens</name>
    <name type="common">House mosquito</name>
    <dbReference type="NCBI Taxonomy" id="7175"/>
    <lineage>
        <taxon>Eukaryota</taxon>
        <taxon>Metazoa</taxon>
        <taxon>Ecdysozoa</taxon>
        <taxon>Arthropoda</taxon>
        <taxon>Hexapoda</taxon>
        <taxon>Insecta</taxon>
        <taxon>Pterygota</taxon>
        <taxon>Neoptera</taxon>
        <taxon>Endopterygota</taxon>
        <taxon>Diptera</taxon>
        <taxon>Nematocera</taxon>
        <taxon>Culicoidea</taxon>
        <taxon>Culicidae</taxon>
        <taxon>Culicinae</taxon>
        <taxon>Culicini</taxon>
        <taxon>Culex</taxon>
        <taxon>Culex</taxon>
    </lineage>
</organism>
<reference evidence="1" key="1">
    <citation type="submission" date="2021-05" db="EMBL/GenBank/DDBJ databases">
        <authorList>
            <person name="Alioto T."/>
            <person name="Alioto T."/>
            <person name="Gomez Garrido J."/>
        </authorList>
    </citation>
    <scope>NUCLEOTIDE SEQUENCE</scope>
</reference>
<evidence type="ECO:0000313" key="1">
    <source>
        <dbReference type="EMBL" id="CAG6491405.1"/>
    </source>
</evidence>
<sequence length="260" mass="27944">MSSLLLSAGDGELWCTVMSLELSSILLPIGCGGAAWSSVSESCSSCVMLSVSEDFLRSLLGVELLLGPLSSNLSIPEMLSMVQFNTSSAKLSEKFIRSLRLNFLMSDSASGTMSMLPFSMRLAPSVMSMLRLVSIVTVLPSRSFSFCGGRGALPLRLLSRSRLEDLRLSLAAFAACIIIPDTSWGIPAGLRMVPLEVRLPWRWNSIGTEVLLVVVDSTTITSGIDLGSLVRFFTTGGDGDFSFFSSDSFFSMLVLFSLSA</sequence>
<protein>
    <submittedName>
        <fullName evidence="1">(northern house mosquito) hypothetical protein</fullName>
    </submittedName>
</protein>
<name>A0A8D8CCN8_CULPI</name>
<dbReference type="AlphaFoldDB" id="A0A8D8CCN8"/>
<proteinExistence type="predicted"/>
<dbReference type="EMBL" id="HBUE01118548">
    <property type="protein sequence ID" value="CAG6491401.1"/>
    <property type="molecule type" value="Transcribed_RNA"/>
</dbReference>
<dbReference type="EMBL" id="HBUE01118549">
    <property type="protein sequence ID" value="CAG6491405.1"/>
    <property type="molecule type" value="Transcribed_RNA"/>
</dbReference>